<evidence type="ECO:0000259" key="8">
    <source>
        <dbReference type="PROSITE" id="PS50110"/>
    </source>
</evidence>
<evidence type="ECO:0000256" key="3">
    <source>
        <dbReference type="ARBA" id="ARBA00023125"/>
    </source>
</evidence>
<dbReference type="Gene3D" id="3.40.50.2300">
    <property type="match status" value="1"/>
</dbReference>
<dbReference type="PROSITE" id="PS50110">
    <property type="entry name" value="RESPONSE_REGULATORY"/>
    <property type="match status" value="1"/>
</dbReference>
<dbReference type="GO" id="GO:0003700">
    <property type="term" value="F:DNA-binding transcription factor activity"/>
    <property type="evidence" value="ECO:0007669"/>
    <property type="project" value="InterPro"/>
</dbReference>
<dbReference type="InterPro" id="IPR017930">
    <property type="entry name" value="Myb_dom"/>
</dbReference>
<gene>
    <name evidence="10" type="ORF">WJX74_001990</name>
</gene>
<name>A0AAW1QM63_9CHLO</name>
<dbReference type="GO" id="GO:0000160">
    <property type="term" value="P:phosphorelay signal transduction system"/>
    <property type="evidence" value="ECO:0007669"/>
    <property type="project" value="InterPro"/>
</dbReference>
<feature type="region of interest" description="Disordered" evidence="7">
    <location>
        <begin position="371"/>
        <end position="395"/>
    </location>
</feature>
<comment type="subcellular location">
    <subcellularLocation>
        <location evidence="1">Nucleus</location>
    </subcellularLocation>
</comment>
<evidence type="ECO:0000313" key="11">
    <source>
        <dbReference type="Proteomes" id="UP001438707"/>
    </source>
</evidence>
<dbReference type="PROSITE" id="PS51294">
    <property type="entry name" value="HTH_MYB"/>
    <property type="match status" value="1"/>
</dbReference>
<dbReference type="InterPro" id="IPR044825">
    <property type="entry name" value="GLK1/2-like"/>
</dbReference>
<protein>
    <submittedName>
        <fullName evidence="10">Uncharacterized protein</fullName>
    </submittedName>
</protein>
<dbReference type="Proteomes" id="UP001438707">
    <property type="component" value="Unassembled WGS sequence"/>
</dbReference>
<dbReference type="EMBL" id="JALJOS010000031">
    <property type="protein sequence ID" value="KAK9822537.1"/>
    <property type="molecule type" value="Genomic_DNA"/>
</dbReference>
<dbReference type="SUPFAM" id="SSF52172">
    <property type="entry name" value="CheY-like"/>
    <property type="match status" value="1"/>
</dbReference>
<accession>A0AAW1QM63</accession>
<dbReference type="InterPro" id="IPR001005">
    <property type="entry name" value="SANT/Myb"/>
</dbReference>
<dbReference type="GO" id="GO:0005634">
    <property type="term" value="C:nucleus"/>
    <property type="evidence" value="ECO:0007669"/>
    <property type="project" value="UniProtKB-SubCell"/>
</dbReference>
<feature type="domain" description="HTH myb-type" evidence="9">
    <location>
        <begin position="307"/>
        <end position="368"/>
    </location>
</feature>
<dbReference type="InterPro" id="IPR001789">
    <property type="entry name" value="Sig_transdc_resp-reg_receiver"/>
</dbReference>
<evidence type="ECO:0000256" key="7">
    <source>
        <dbReference type="SAM" id="MobiDB-lite"/>
    </source>
</evidence>
<comment type="caution">
    <text evidence="10">The sequence shown here is derived from an EMBL/GenBank/DDBJ whole genome shotgun (WGS) entry which is preliminary data.</text>
</comment>
<dbReference type="AlphaFoldDB" id="A0AAW1QM63"/>
<dbReference type="SUPFAM" id="SSF46689">
    <property type="entry name" value="Homeodomain-like"/>
    <property type="match status" value="1"/>
</dbReference>
<evidence type="ECO:0000313" key="10">
    <source>
        <dbReference type="EMBL" id="KAK9822537.1"/>
    </source>
</evidence>
<dbReference type="GO" id="GO:0045893">
    <property type="term" value="P:positive regulation of DNA-templated transcription"/>
    <property type="evidence" value="ECO:0007669"/>
    <property type="project" value="InterPro"/>
</dbReference>
<evidence type="ECO:0000259" key="9">
    <source>
        <dbReference type="PROSITE" id="PS51294"/>
    </source>
</evidence>
<evidence type="ECO:0000256" key="5">
    <source>
        <dbReference type="ARBA" id="ARBA00023242"/>
    </source>
</evidence>
<dbReference type="PANTHER" id="PTHR31312:SF1">
    <property type="entry name" value="TRANSCRIPTION ACTIVATOR GLK1"/>
    <property type="match status" value="1"/>
</dbReference>
<dbReference type="InterPro" id="IPR009057">
    <property type="entry name" value="Homeodomain-like_sf"/>
</dbReference>
<comment type="caution">
    <text evidence="6">Lacks conserved residue(s) required for the propagation of feature annotation.</text>
</comment>
<evidence type="ECO:0000256" key="4">
    <source>
        <dbReference type="ARBA" id="ARBA00023163"/>
    </source>
</evidence>
<keyword evidence="11" id="KW-1185">Reference proteome</keyword>
<evidence type="ECO:0000256" key="6">
    <source>
        <dbReference type="PROSITE-ProRule" id="PRU00169"/>
    </source>
</evidence>
<dbReference type="InterPro" id="IPR011006">
    <property type="entry name" value="CheY-like_superfamily"/>
</dbReference>
<keyword evidence="5" id="KW-0539">Nucleus</keyword>
<organism evidence="10 11">
    <name type="scientific">Apatococcus lobatus</name>
    <dbReference type="NCBI Taxonomy" id="904363"/>
    <lineage>
        <taxon>Eukaryota</taxon>
        <taxon>Viridiplantae</taxon>
        <taxon>Chlorophyta</taxon>
        <taxon>core chlorophytes</taxon>
        <taxon>Trebouxiophyceae</taxon>
        <taxon>Chlorellales</taxon>
        <taxon>Chlorellaceae</taxon>
        <taxon>Apatococcus</taxon>
    </lineage>
</organism>
<dbReference type="PANTHER" id="PTHR31312">
    <property type="entry name" value="TRANSCRIPTION ACTIVATOR GLK1"/>
    <property type="match status" value="1"/>
</dbReference>
<keyword evidence="4" id="KW-0804">Transcription</keyword>
<evidence type="ECO:0000256" key="1">
    <source>
        <dbReference type="ARBA" id="ARBA00004123"/>
    </source>
</evidence>
<dbReference type="FunFam" id="1.10.10.60:FF:000007">
    <property type="entry name" value="Two-component response regulator"/>
    <property type="match status" value="1"/>
</dbReference>
<dbReference type="Pfam" id="PF00249">
    <property type="entry name" value="Myb_DNA-binding"/>
    <property type="match status" value="1"/>
</dbReference>
<dbReference type="NCBIfam" id="TIGR01557">
    <property type="entry name" value="myb_SHAQKYF"/>
    <property type="match status" value="1"/>
</dbReference>
<sequence>MVSGKQLRVLLAGHSSSDLRGAKQFLQAQGCEATVCLSHEQAQKALLEGGFDVAVVEVRSNKSTRRKAQEVDGLKLLALENVRTPVAVATTVCNERSMVEAVELGAVDILRTPIASQQDRLATLWQHAVRKCKEQPSAAPKVGQLEGGETFQHTADAISEADACMEEFGGHALLDGSSGTEDLLDGFLPGLFSPEHVGDIDWCLEDERQSSVPTPDTPDHLTCEPGSMIRADSTRDRISGLSAVPTDGSMDPSCLRTHSCASALVPNLESQATMVPTGSLQCTMSSGVRDSDSMSTFASDCTEAERASKKQKVEWTDDLHDRFVRAVETLGADSAVPSKILEIMGPVAAGLTRQNIASHLQKFRHSIKLSPGLSRKRSRTASLGSCRSQTTGSGLPPLLPAPAAGAFMNGVTCWPGLTTPSYGQYNNWPPNSMPFMPVSMPPAWCSTSQATLTAPREQVSSAIQEVLGKPQGLGPLGLRLDANSLLTQLGQSQPATFVKLE</sequence>
<feature type="domain" description="Response regulatory" evidence="8">
    <location>
        <begin position="8"/>
        <end position="127"/>
    </location>
</feature>
<evidence type="ECO:0000256" key="2">
    <source>
        <dbReference type="ARBA" id="ARBA00023015"/>
    </source>
</evidence>
<keyword evidence="2" id="KW-0805">Transcription regulation</keyword>
<keyword evidence="3" id="KW-0238">DNA-binding</keyword>
<dbReference type="InterPro" id="IPR006447">
    <property type="entry name" value="Myb_dom_plants"/>
</dbReference>
<feature type="compositionally biased region" description="Polar residues" evidence="7">
    <location>
        <begin position="380"/>
        <end position="393"/>
    </location>
</feature>
<dbReference type="Gene3D" id="1.10.10.60">
    <property type="entry name" value="Homeodomain-like"/>
    <property type="match status" value="1"/>
</dbReference>
<proteinExistence type="predicted"/>
<reference evidence="10 11" key="1">
    <citation type="journal article" date="2024" name="Nat. Commun.">
        <title>Phylogenomics reveals the evolutionary origins of lichenization in chlorophyte algae.</title>
        <authorList>
            <person name="Puginier C."/>
            <person name="Libourel C."/>
            <person name="Otte J."/>
            <person name="Skaloud P."/>
            <person name="Haon M."/>
            <person name="Grisel S."/>
            <person name="Petersen M."/>
            <person name="Berrin J.G."/>
            <person name="Delaux P.M."/>
            <person name="Dal Grande F."/>
            <person name="Keller J."/>
        </authorList>
    </citation>
    <scope>NUCLEOTIDE SEQUENCE [LARGE SCALE GENOMIC DNA]</scope>
    <source>
        <strain evidence="10 11">SAG 2145</strain>
    </source>
</reference>
<dbReference type="GO" id="GO:0000976">
    <property type="term" value="F:transcription cis-regulatory region binding"/>
    <property type="evidence" value="ECO:0007669"/>
    <property type="project" value="TreeGrafter"/>
</dbReference>